<organism evidence="1 2">
    <name type="scientific">Micromonospora siamensis</name>
    <dbReference type="NCBI Taxonomy" id="299152"/>
    <lineage>
        <taxon>Bacteria</taxon>
        <taxon>Bacillati</taxon>
        <taxon>Actinomycetota</taxon>
        <taxon>Actinomycetes</taxon>
        <taxon>Micromonosporales</taxon>
        <taxon>Micromonosporaceae</taxon>
        <taxon>Micromonospora</taxon>
    </lineage>
</organism>
<dbReference type="EMBL" id="LT607751">
    <property type="protein sequence ID" value="SCG43016.1"/>
    <property type="molecule type" value="Genomic_DNA"/>
</dbReference>
<protein>
    <submittedName>
        <fullName evidence="1">Uncharacterized protein</fullName>
    </submittedName>
</protein>
<dbReference type="AlphaFoldDB" id="A0A1C5HAE9"/>
<accession>A0A1C5HAE9</accession>
<proteinExistence type="predicted"/>
<sequence>MAGVHDDTDRHDDADKTVLRLIGYWAAAGQEEWPHPTAFVEPAGDPESRRRVVAYLRAGTTCLATAGVARCRICGGPNGSGELTDGRHFVWPEGLAHYVEEHDVRLPDEVVATMADPPAPVDPVAFERDLFDTGRIVIDGSWWLSAARTVS</sequence>
<name>A0A1C5HAE9_9ACTN</name>
<reference evidence="1 2" key="1">
    <citation type="submission" date="2016-06" db="EMBL/GenBank/DDBJ databases">
        <authorList>
            <person name="Kjaerup R.B."/>
            <person name="Dalgaard T.S."/>
            <person name="Juul-Madsen H.R."/>
        </authorList>
    </citation>
    <scope>NUCLEOTIDE SEQUENCE [LARGE SCALE GENOMIC DNA]</scope>
    <source>
        <strain evidence="1 2">DSM 45097</strain>
    </source>
</reference>
<evidence type="ECO:0000313" key="1">
    <source>
        <dbReference type="EMBL" id="SCG43016.1"/>
    </source>
</evidence>
<keyword evidence="2" id="KW-1185">Reference proteome</keyword>
<dbReference type="Proteomes" id="UP000198210">
    <property type="component" value="Chromosome I"/>
</dbReference>
<gene>
    <name evidence="1" type="ORF">GA0074704_1353</name>
</gene>
<evidence type="ECO:0000313" key="2">
    <source>
        <dbReference type="Proteomes" id="UP000198210"/>
    </source>
</evidence>